<evidence type="ECO:0000313" key="2">
    <source>
        <dbReference type="Proteomes" id="UP000177698"/>
    </source>
</evidence>
<accession>A0A1F7IFN4</accession>
<dbReference type="EMBL" id="MGAG01000003">
    <property type="protein sequence ID" value="OGK42179.1"/>
    <property type="molecule type" value="Genomic_DNA"/>
</dbReference>
<evidence type="ECO:0000313" key="1">
    <source>
        <dbReference type="EMBL" id="OGK42179.1"/>
    </source>
</evidence>
<sequence>MIETYKGEFFDISHISERTNAALRVPRPKVHRLPNGSANWDKLASDFPDYMFRISRQVSSILPEEDTTDIMGLWTHEEYQDSWIDVLSRYDTFNKLRGDKPKSYLHVINYGHDLYRFSGNGAYSLTFTEGLSGWFNEKIFHSMLKPSEAEELLGHMHSMDWHTGKKPIPDFKTASDPQIISRLIKMTDSISKKDKGKPAHPEEYFQPGGLFDRWKTSQIARKRFPLYIQIEENGVKKIKVISLEEYAELDEFLIRDAYSFTENLTGKSMHDLWKQVVEVQAQKQR</sequence>
<proteinExistence type="predicted"/>
<reference evidence="1 2" key="1">
    <citation type="journal article" date="2016" name="Nat. Commun.">
        <title>Thousands of microbial genomes shed light on interconnected biogeochemical processes in an aquifer system.</title>
        <authorList>
            <person name="Anantharaman K."/>
            <person name="Brown C.T."/>
            <person name="Hug L.A."/>
            <person name="Sharon I."/>
            <person name="Castelle C.J."/>
            <person name="Probst A.J."/>
            <person name="Thomas B.C."/>
            <person name="Singh A."/>
            <person name="Wilkins M.J."/>
            <person name="Karaoz U."/>
            <person name="Brodie E.L."/>
            <person name="Williams K.H."/>
            <person name="Hubbard S.S."/>
            <person name="Banfield J.F."/>
        </authorList>
    </citation>
    <scope>NUCLEOTIDE SEQUENCE [LARGE SCALE GENOMIC DNA]</scope>
</reference>
<dbReference type="Proteomes" id="UP000177698">
    <property type="component" value="Unassembled WGS sequence"/>
</dbReference>
<comment type="caution">
    <text evidence="1">The sequence shown here is derived from an EMBL/GenBank/DDBJ whole genome shotgun (WGS) entry which is preliminary data.</text>
</comment>
<dbReference type="STRING" id="1802056.A2954_04155"/>
<gene>
    <name evidence="1" type="ORF">A2954_04155</name>
</gene>
<name>A0A1F7IFN4_9BACT</name>
<organism evidence="1 2">
    <name type="scientific">Candidatus Roizmanbacteria bacterium RIFCSPLOWO2_01_FULL_37_12</name>
    <dbReference type="NCBI Taxonomy" id="1802056"/>
    <lineage>
        <taxon>Bacteria</taxon>
        <taxon>Candidatus Roizmaniibacteriota</taxon>
    </lineage>
</organism>
<protein>
    <submittedName>
        <fullName evidence="1">Uncharacterized protein</fullName>
    </submittedName>
</protein>
<dbReference type="AlphaFoldDB" id="A0A1F7IFN4"/>